<reference evidence="1 2" key="1">
    <citation type="submission" date="2024-03" db="EMBL/GenBank/DDBJ databases">
        <authorList>
            <person name="Gkanogiannis A."/>
            <person name="Becerra Lopez-Lavalle L."/>
        </authorList>
    </citation>
    <scope>NUCLEOTIDE SEQUENCE [LARGE SCALE GENOMIC DNA]</scope>
</reference>
<keyword evidence="2" id="KW-1185">Reference proteome</keyword>
<dbReference type="EMBL" id="OZ021741">
    <property type="protein sequence ID" value="CAK9325280.1"/>
    <property type="molecule type" value="Genomic_DNA"/>
</dbReference>
<organism evidence="1 2">
    <name type="scientific">Citrullus colocynthis</name>
    <name type="common">colocynth</name>
    <dbReference type="NCBI Taxonomy" id="252529"/>
    <lineage>
        <taxon>Eukaryota</taxon>
        <taxon>Viridiplantae</taxon>
        <taxon>Streptophyta</taxon>
        <taxon>Embryophyta</taxon>
        <taxon>Tracheophyta</taxon>
        <taxon>Spermatophyta</taxon>
        <taxon>Magnoliopsida</taxon>
        <taxon>eudicotyledons</taxon>
        <taxon>Gunneridae</taxon>
        <taxon>Pentapetalae</taxon>
        <taxon>rosids</taxon>
        <taxon>fabids</taxon>
        <taxon>Cucurbitales</taxon>
        <taxon>Cucurbitaceae</taxon>
        <taxon>Benincaseae</taxon>
        <taxon>Citrullus</taxon>
    </lineage>
</organism>
<accession>A0ABP0Z2Y7</accession>
<protein>
    <submittedName>
        <fullName evidence="1">Uncharacterized protein</fullName>
    </submittedName>
</protein>
<gene>
    <name evidence="1" type="ORF">CITCOLO1_LOCUS17540</name>
</gene>
<name>A0ABP0Z2Y7_9ROSI</name>
<evidence type="ECO:0000313" key="2">
    <source>
        <dbReference type="Proteomes" id="UP001642487"/>
    </source>
</evidence>
<evidence type="ECO:0000313" key="1">
    <source>
        <dbReference type="EMBL" id="CAK9325280.1"/>
    </source>
</evidence>
<proteinExistence type="predicted"/>
<dbReference type="Proteomes" id="UP001642487">
    <property type="component" value="Chromosome 7"/>
</dbReference>
<sequence length="97" mass="10755">MGKNDHLERFNLACSCLFHISDPCLSHQPNGHTRTHHADGIKYSPSLIPFPAAPLLLLLPSVIFLQASLEGLFNKLQIALPYVFIGLQDTLCDWSKG</sequence>